<evidence type="ECO:0000313" key="14">
    <source>
        <dbReference type="Proteomes" id="UP000217076"/>
    </source>
</evidence>
<dbReference type="InterPro" id="IPR011014">
    <property type="entry name" value="MscS_channel_TM-2"/>
</dbReference>
<dbReference type="SUPFAM" id="SSF50182">
    <property type="entry name" value="Sm-like ribonucleoproteins"/>
    <property type="match status" value="1"/>
</dbReference>
<comment type="similarity">
    <text evidence="2">Belongs to the MscS (TC 1.A.23) family.</text>
</comment>
<reference evidence="14" key="1">
    <citation type="submission" date="2016-10" db="EMBL/GenBank/DDBJ databases">
        <authorList>
            <person name="Varghese N."/>
            <person name="Submissions S."/>
        </authorList>
    </citation>
    <scope>NUCLEOTIDE SEQUENCE [LARGE SCALE GENOMIC DNA]</scope>
    <source>
        <strain evidence="14">930I</strain>
    </source>
</reference>
<dbReference type="InterPro" id="IPR006685">
    <property type="entry name" value="MscS_channel_2nd"/>
</dbReference>
<gene>
    <name evidence="13" type="ORF">SAMN05421742_106108</name>
</gene>
<organism evidence="13 14">
    <name type="scientific">Roseospirillum parvum</name>
    <dbReference type="NCBI Taxonomy" id="83401"/>
    <lineage>
        <taxon>Bacteria</taxon>
        <taxon>Pseudomonadati</taxon>
        <taxon>Pseudomonadota</taxon>
        <taxon>Alphaproteobacteria</taxon>
        <taxon>Rhodospirillales</taxon>
        <taxon>Rhodospirillaceae</taxon>
        <taxon>Roseospirillum</taxon>
    </lineage>
</organism>
<dbReference type="Pfam" id="PF21082">
    <property type="entry name" value="MS_channel_3rd"/>
    <property type="match status" value="1"/>
</dbReference>
<feature type="signal peptide" evidence="9">
    <location>
        <begin position="1"/>
        <end position="23"/>
    </location>
</feature>
<keyword evidence="4 8" id="KW-0812">Transmembrane</keyword>
<keyword evidence="3" id="KW-1003">Cell membrane</keyword>
<dbReference type="InterPro" id="IPR049278">
    <property type="entry name" value="MS_channel_C"/>
</dbReference>
<dbReference type="SUPFAM" id="SSF82689">
    <property type="entry name" value="Mechanosensitive channel protein MscS (YggB), C-terminal domain"/>
    <property type="match status" value="1"/>
</dbReference>
<accession>A0A1G8BS60</accession>
<dbReference type="Pfam" id="PF21088">
    <property type="entry name" value="MS_channel_1st"/>
    <property type="match status" value="1"/>
</dbReference>
<evidence type="ECO:0000256" key="8">
    <source>
        <dbReference type="SAM" id="Phobius"/>
    </source>
</evidence>
<feature type="transmembrane region" description="Helical" evidence="8">
    <location>
        <begin position="198"/>
        <end position="216"/>
    </location>
</feature>
<feature type="domain" description="Mechanosensitive ion channel MscS C-terminal" evidence="11">
    <location>
        <begin position="365"/>
        <end position="452"/>
    </location>
</feature>
<dbReference type="EMBL" id="FNCV01000006">
    <property type="protein sequence ID" value="SDH36055.1"/>
    <property type="molecule type" value="Genomic_DNA"/>
</dbReference>
<dbReference type="GO" id="GO:0005886">
    <property type="term" value="C:plasma membrane"/>
    <property type="evidence" value="ECO:0007669"/>
    <property type="project" value="UniProtKB-SubCell"/>
</dbReference>
<dbReference type="Gene3D" id="3.30.70.100">
    <property type="match status" value="1"/>
</dbReference>
<dbReference type="AlphaFoldDB" id="A0A1G8BS60"/>
<dbReference type="InterPro" id="IPR049142">
    <property type="entry name" value="MS_channel_1st"/>
</dbReference>
<dbReference type="InterPro" id="IPR045276">
    <property type="entry name" value="YbiO_bact"/>
</dbReference>
<dbReference type="GO" id="GO:0008381">
    <property type="term" value="F:mechanosensitive monoatomic ion channel activity"/>
    <property type="evidence" value="ECO:0007669"/>
    <property type="project" value="InterPro"/>
</dbReference>
<dbReference type="InterPro" id="IPR023408">
    <property type="entry name" value="MscS_beta-dom_sf"/>
</dbReference>
<feature type="domain" description="Mechanosensitive ion channel transmembrane helices 2/3" evidence="12">
    <location>
        <begin position="253"/>
        <end position="293"/>
    </location>
</feature>
<feature type="transmembrane region" description="Helical" evidence="8">
    <location>
        <begin position="249"/>
        <end position="268"/>
    </location>
</feature>
<dbReference type="InterPro" id="IPR010920">
    <property type="entry name" value="LSM_dom_sf"/>
</dbReference>
<dbReference type="PANTHER" id="PTHR30460">
    <property type="entry name" value="MODERATE CONDUCTANCE MECHANOSENSITIVE CHANNEL YBIO"/>
    <property type="match status" value="1"/>
</dbReference>
<evidence type="ECO:0000256" key="5">
    <source>
        <dbReference type="ARBA" id="ARBA00022989"/>
    </source>
</evidence>
<evidence type="ECO:0000256" key="4">
    <source>
        <dbReference type="ARBA" id="ARBA00022692"/>
    </source>
</evidence>
<evidence type="ECO:0000256" key="3">
    <source>
        <dbReference type="ARBA" id="ARBA00022475"/>
    </source>
</evidence>
<dbReference type="OrthoDB" id="9814206at2"/>
<proteinExistence type="inferred from homology"/>
<feature type="chain" id="PRO_5011792862" evidence="9">
    <location>
        <begin position="24"/>
        <end position="522"/>
    </location>
</feature>
<keyword evidence="5 8" id="KW-1133">Transmembrane helix</keyword>
<protein>
    <submittedName>
        <fullName evidence="13">Small-conductance mechanosensitive channel</fullName>
    </submittedName>
</protein>
<dbReference type="STRING" id="83401.SAMN05421742_106108"/>
<feature type="transmembrane region" description="Helical" evidence="8">
    <location>
        <begin position="110"/>
        <end position="129"/>
    </location>
</feature>
<dbReference type="Gene3D" id="2.30.30.60">
    <property type="match status" value="1"/>
</dbReference>
<keyword evidence="6 8" id="KW-0472">Membrane</keyword>
<evidence type="ECO:0000256" key="2">
    <source>
        <dbReference type="ARBA" id="ARBA00008017"/>
    </source>
</evidence>
<keyword evidence="9" id="KW-0732">Signal</keyword>
<feature type="domain" description="Mechanosensitive ion channel MscS" evidence="10">
    <location>
        <begin position="295"/>
        <end position="358"/>
    </location>
</feature>
<evidence type="ECO:0000256" key="6">
    <source>
        <dbReference type="ARBA" id="ARBA00023136"/>
    </source>
</evidence>
<dbReference type="PANTHER" id="PTHR30460:SF0">
    <property type="entry name" value="MODERATE CONDUCTANCE MECHANOSENSITIVE CHANNEL YBIO"/>
    <property type="match status" value="1"/>
</dbReference>
<feature type="compositionally biased region" description="Pro residues" evidence="7">
    <location>
        <begin position="497"/>
        <end position="513"/>
    </location>
</feature>
<evidence type="ECO:0000259" key="11">
    <source>
        <dbReference type="Pfam" id="PF21082"/>
    </source>
</evidence>
<evidence type="ECO:0000256" key="9">
    <source>
        <dbReference type="SAM" id="SignalP"/>
    </source>
</evidence>
<dbReference type="RefSeq" id="WP_092619447.1">
    <property type="nucleotide sequence ID" value="NZ_FNCV01000006.1"/>
</dbReference>
<evidence type="ECO:0000259" key="12">
    <source>
        <dbReference type="Pfam" id="PF21088"/>
    </source>
</evidence>
<dbReference type="InterPro" id="IPR011066">
    <property type="entry name" value="MscS_channel_C_sf"/>
</dbReference>
<evidence type="ECO:0000256" key="1">
    <source>
        <dbReference type="ARBA" id="ARBA00004651"/>
    </source>
</evidence>
<evidence type="ECO:0000313" key="13">
    <source>
        <dbReference type="EMBL" id="SDH36055.1"/>
    </source>
</evidence>
<dbReference type="Proteomes" id="UP000217076">
    <property type="component" value="Unassembled WGS sequence"/>
</dbReference>
<dbReference type="Pfam" id="PF00924">
    <property type="entry name" value="MS_channel_2nd"/>
    <property type="match status" value="1"/>
</dbReference>
<dbReference type="SUPFAM" id="SSF82861">
    <property type="entry name" value="Mechanosensitive channel protein MscS (YggB), transmembrane region"/>
    <property type="match status" value="1"/>
</dbReference>
<comment type="subcellular location">
    <subcellularLocation>
        <location evidence="1">Cell membrane</location>
        <topology evidence="1">Multi-pass membrane protein</topology>
    </subcellularLocation>
</comment>
<dbReference type="Gene3D" id="1.10.287.1260">
    <property type="match status" value="1"/>
</dbReference>
<feature type="region of interest" description="Disordered" evidence="7">
    <location>
        <begin position="483"/>
        <end position="522"/>
    </location>
</feature>
<evidence type="ECO:0000256" key="7">
    <source>
        <dbReference type="SAM" id="MobiDB-lite"/>
    </source>
</evidence>
<sequence length="522" mass="56599">MGRPWLMVLSLLVALWPAGPVAAQGMPAAVAQAEEKAAEPAVDPELKALIDKLEDPDQRARLIEDLKSLSALKKAQAPVRPAENLEVAVTTFWSWVNELPPVKMSPDERWRALAGSGIGLLLGVFLWWLHAKANRLGRRLCQRLAERWPSTAGVLDKVLMHIRRPLHAIIAVLTVLAVLHPWGFTVVDWARTPLGQRLLGGTVTIGLTLFIAYLLWSAIDEGVRRYLAETDAEGNTVERSSRARTLLPLARNAVFFLLVLVVGMVVLSELGMDIGPLLAGAGVIGLAIGFGAQKLVQDVITGGFMLIEDTVSVGDIVNVGGYSGVVEAMTVRTLKLRDLAGNVHTIPFSTVGTVTNMTKDFSYYVFDIGVAYREDTDEVAQVLIEVADDVRADPKFKAFILEPLEVLGVDAFGDSAVVVKARLKTRPTRQWMVGREMNRRIKKAFDARGIEIPFPHTTLYFGQDKQGAAPPLHLMAEQAARRQAAASGLETLVPEPVQVPEPANPTSPTPDPGPGDISGGRG</sequence>
<name>A0A1G8BS60_9PROT</name>
<evidence type="ECO:0000259" key="10">
    <source>
        <dbReference type="Pfam" id="PF00924"/>
    </source>
</evidence>
<feature type="transmembrane region" description="Helical" evidence="8">
    <location>
        <begin position="166"/>
        <end position="186"/>
    </location>
</feature>
<keyword evidence="14" id="KW-1185">Reference proteome</keyword>